<accession>A0A8S1D5T8</accession>
<dbReference type="EMBL" id="CADEPI010000109">
    <property type="protein sequence ID" value="CAB3375219.1"/>
    <property type="molecule type" value="Genomic_DNA"/>
</dbReference>
<feature type="region of interest" description="Disordered" evidence="1">
    <location>
        <begin position="1"/>
        <end position="36"/>
    </location>
</feature>
<sequence>MDDSNKAVTGTRTAFTAQHRSPLAPPSTTQRRPLSLRSRSSCASFVRQCLYPIRRVCEPLQAFFGEP</sequence>
<keyword evidence="3" id="KW-1185">Reference proteome</keyword>
<organism evidence="2 3">
    <name type="scientific">Cloeon dipterum</name>
    <dbReference type="NCBI Taxonomy" id="197152"/>
    <lineage>
        <taxon>Eukaryota</taxon>
        <taxon>Metazoa</taxon>
        <taxon>Ecdysozoa</taxon>
        <taxon>Arthropoda</taxon>
        <taxon>Hexapoda</taxon>
        <taxon>Insecta</taxon>
        <taxon>Pterygota</taxon>
        <taxon>Palaeoptera</taxon>
        <taxon>Ephemeroptera</taxon>
        <taxon>Pisciforma</taxon>
        <taxon>Baetidae</taxon>
        <taxon>Cloeon</taxon>
    </lineage>
</organism>
<evidence type="ECO:0000256" key="1">
    <source>
        <dbReference type="SAM" id="MobiDB-lite"/>
    </source>
</evidence>
<feature type="compositionally biased region" description="Polar residues" evidence="1">
    <location>
        <begin position="1"/>
        <end position="19"/>
    </location>
</feature>
<evidence type="ECO:0000313" key="3">
    <source>
        <dbReference type="Proteomes" id="UP000494165"/>
    </source>
</evidence>
<comment type="caution">
    <text evidence="2">The sequence shown here is derived from an EMBL/GenBank/DDBJ whole genome shotgun (WGS) entry which is preliminary data.</text>
</comment>
<evidence type="ECO:0000313" key="2">
    <source>
        <dbReference type="EMBL" id="CAB3375219.1"/>
    </source>
</evidence>
<gene>
    <name evidence="2" type="ORF">CLODIP_2_CD04667</name>
</gene>
<dbReference type="Proteomes" id="UP000494165">
    <property type="component" value="Unassembled WGS sequence"/>
</dbReference>
<name>A0A8S1D5T8_9INSE</name>
<reference evidence="2 3" key="1">
    <citation type="submission" date="2020-04" db="EMBL/GenBank/DDBJ databases">
        <authorList>
            <person name="Alioto T."/>
            <person name="Alioto T."/>
            <person name="Gomez Garrido J."/>
        </authorList>
    </citation>
    <scope>NUCLEOTIDE SEQUENCE [LARGE SCALE GENOMIC DNA]</scope>
</reference>
<dbReference type="AlphaFoldDB" id="A0A8S1D5T8"/>
<protein>
    <submittedName>
        <fullName evidence="2">Uncharacterized protein</fullName>
    </submittedName>
</protein>
<proteinExistence type="predicted"/>